<dbReference type="RefSeq" id="WP_382342306.1">
    <property type="nucleotide sequence ID" value="NZ_JBHSAB010000011.1"/>
</dbReference>
<feature type="region of interest" description="Disordered" evidence="1">
    <location>
        <begin position="87"/>
        <end position="124"/>
    </location>
</feature>
<evidence type="ECO:0000313" key="2">
    <source>
        <dbReference type="EMBL" id="MFC3908744.1"/>
    </source>
</evidence>
<evidence type="ECO:0000256" key="1">
    <source>
        <dbReference type="SAM" id="MobiDB-lite"/>
    </source>
</evidence>
<feature type="compositionally biased region" description="Polar residues" evidence="1">
    <location>
        <begin position="212"/>
        <end position="224"/>
    </location>
</feature>
<feature type="region of interest" description="Disordered" evidence="1">
    <location>
        <begin position="1"/>
        <end position="20"/>
    </location>
</feature>
<name>A0ABV8CF09_9GAMM</name>
<reference evidence="3" key="1">
    <citation type="journal article" date="2019" name="Int. J. Syst. Evol. Microbiol.">
        <title>The Global Catalogue of Microorganisms (GCM) 10K type strain sequencing project: providing services to taxonomists for standard genome sequencing and annotation.</title>
        <authorList>
            <consortium name="The Broad Institute Genomics Platform"/>
            <consortium name="The Broad Institute Genome Sequencing Center for Infectious Disease"/>
            <person name="Wu L."/>
            <person name="Ma J."/>
        </authorList>
    </citation>
    <scope>NUCLEOTIDE SEQUENCE [LARGE SCALE GENOMIC DNA]</scope>
    <source>
        <strain evidence="3">CCUG 59858</strain>
    </source>
</reference>
<feature type="compositionally biased region" description="Polar residues" evidence="1">
    <location>
        <begin position="1"/>
        <end position="17"/>
    </location>
</feature>
<dbReference type="Proteomes" id="UP001595758">
    <property type="component" value="Unassembled WGS sequence"/>
</dbReference>
<evidence type="ECO:0000313" key="3">
    <source>
        <dbReference type="Proteomes" id="UP001595758"/>
    </source>
</evidence>
<comment type="caution">
    <text evidence="2">The sequence shown here is derived from an EMBL/GenBank/DDBJ whole genome shotgun (WGS) entry which is preliminary data.</text>
</comment>
<protein>
    <submittedName>
        <fullName evidence="2">Uncharacterized protein</fullName>
    </submittedName>
</protein>
<dbReference type="EMBL" id="JBHSAB010000011">
    <property type="protein sequence ID" value="MFC3908744.1"/>
    <property type="molecule type" value="Genomic_DNA"/>
</dbReference>
<keyword evidence="3" id="KW-1185">Reference proteome</keyword>
<gene>
    <name evidence="2" type="ORF">ACFORL_06595</name>
</gene>
<sequence>MTNSVSGDGSDNTNNAQGIAADQGYKNLIDMLSSLEKREQQFITANYLSQIKGRLERLLAFVKPENKPAAEQALAKFKEKYNIVDQAPEEKKTEAEEPVANNPEQQPAAQAEEKKTPQPIMPNALPNVEPEPDESYKNFLAMIEVCKNQDKDYIQLIYSPILQKVLNQALSNVSVPNRPTAFRALIDFKQSIPRPSRNDDMAAVAADEHNEPSSNQQAEPSTEQTRADKQRVSETENFYTAIYNIYTTCEILKNEPTDSLNAISHARDEYISSRIGFDEFSAKVSSVIGNLKQDFITAHQQGSDRRLTEWIKNILENPESGNIIKDAYDEHAAKTIDFAEFLAKIRPAIEQYEQDQWNTLDTQIDNLKAHFNIIKNPATNRYGQAAQDRRSDEIMAIVADLNTVKANITDQAVINPLEDINNEYISGNIDRDRYAERVRELAVNLSEAGVDGAVSLIEQIDIFNNLQAAQQQVRVEENPFDDGAGVGGFLEDDLARAIELSLEEGTPPRSQLPSFSTTPAYTEQPVIPVDEPRAGLYSSKNLGNMIQELMNRIANKESGRKTSGLNSPKWKAFNSIKNAVNAHQGDFDPATLQGYLSNIEELCTEKRHFWHFWAVPHSVNDFTELKQRYHYDQLPPAAPSI</sequence>
<accession>A0ABV8CF09</accession>
<proteinExistence type="predicted"/>
<feature type="compositionally biased region" description="Low complexity" evidence="1">
    <location>
        <begin position="98"/>
        <end position="110"/>
    </location>
</feature>
<feature type="region of interest" description="Disordered" evidence="1">
    <location>
        <begin position="206"/>
        <end position="232"/>
    </location>
</feature>
<organism evidence="2 3">
    <name type="scientific">Legionella dresdenensis</name>
    <dbReference type="NCBI Taxonomy" id="450200"/>
    <lineage>
        <taxon>Bacteria</taxon>
        <taxon>Pseudomonadati</taxon>
        <taxon>Pseudomonadota</taxon>
        <taxon>Gammaproteobacteria</taxon>
        <taxon>Legionellales</taxon>
        <taxon>Legionellaceae</taxon>
        <taxon>Legionella</taxon>
    </lineage>
</organism>